<dbReference type="InterPro" id="IPR036867">
    <property type="entry name" value="R3H_dom_sf"/>
</dbReference>
<dbReference type="CDD" id="cd02644">
    <property type="entry name" value="R3H_jag"/>
    <property type="match status" value="1"/>
</dbReference>
<dbReference type="Gene3D" id="3.30.300.20">
    <property type="match status" value="1"/>
</dbReference>
<dbReference type="Pfam" id="PF13083">
    <property type="entry name" value="KH_KhpA-B"/>
    <property type="match status" value="1"/>
</dbReference>
<dbReference type="PROSITE" id="PS51061">
    <property type="entry name" value="R3H"/>
    <property type="match status" value="1"/>
</dbReference>
<dbReference type="Gene3D" id="3.30.1370.50">
    <property type="entry name" value="R3H-like domain"/>
    <property type="match status" value="1"/>
</dbReference>
<dbReference type="InterPro" id="IPR038008">
    <property type="entry name" value="Jag_KH"/>
</dbReference>
<organism evidence="2 3">
    <name type="scientific">Candidatus Shapirobacteria bacterium CG07_land_8_20_14_0_80_39_18</name>
    <dbReference type="NCBI Taxonomy" id="1974882"/>
    <lineage>
        <taxon>Bacteria</taxon>
        <taxon>Candidatus Shapironibacteriota</taxon>
    </lineage>
</organism>
<protein>
    <recommendedName>
        <fullName evidence="1">R3H domain-containing protein</fullName>
    </recommendedName>
</protein>
<gene>
    <name evidence="2" type="ORF">COT03_01585</name>
</gene>
<dbReference type="CDD" id="cd02414">
    <property type="entry name" value="KH-II_Jag"/>
    <property type="match status" value="1"/>
</dbReference>
<accession>A0A2M6YRF8</accession>
<proteinExistence type="predicted"/>
<dbReference type="GO" id="GO:0003723">
    <property type="term" value="F:RNA binding"/>
    <property type="evidence" value="ECO:0007669"/>
    <property type="project" value="InterPro"/>
</dbReference>
<sequence>MLKQRREFKKMTKEELKKVEQEIKEFLSELEIPITTKTDFDEVFGIINVQLDSEEAAALIGFHGETLQAIQLILSFVVHKSSGEWVKTLVNVGDYRQKREEQLKKLALNLAMKVKFSGEAQAVPNLTPSERRAIHLILANHPDVYTESEGEGRERQLVIKPKA</sequence>
<evidence type="ECO:0000313" key="2">
    <source>
        <dbReference type="EMBL" id="PIU35123.1"/>
    </source>
</evidence>
<reference evidence="3" key="1">
    <citation type="submission" date="2017-09" db="EMBL/GenBank/DDBJ databases">
        <title>Depth-based differentiation of microbial function through sediment-hosted aquifers and enrichment of novel symbionts in the deep terrestrial subsurface.</title>
        <authorList>
            <person name="Probst A.J."/>
            <person name="Ladd B."/>
            <person name="Jarett J.K."/>
            <person name="Geller-Mcgrath D.E."/>
            <person name="Sieber C.M.K."/>
            <person name="Emerson J.B."/>
            <person name="Anantharaman K."/>
            <person name="Thomas B.C."/>
            <person name="Malmstrom R."/>
            <person name="Stieglmeier M."/>
            <person name="Klingl A."/>
            <person name="Woyke T."/>
            <person name="Ryan C.M."/>
            <person name="Banfield J.F."/>
        </authorList>
    </citation>
    <scope>NUCLEOTIDE SEQUENCE [LARGE SCALE GENOMIC DNA]</scope>
</reference>
<name>A0A2M6YRF8_9BACT</name>
<dbReference type="InterPro" id="IPR015946">
    <property type="entry name" value="KH_dom-like_a/b"/>
</dbReference>
<dbReference type="AlphaFoldDB" id="A0A2M6YRF8"/>
<dbReference type="InterPro" id="IPR034079">
    <property type="entry name" value="R3H_KhpB"/>
</dbReference>
<dbReference type="Pfam" id="PF01424">
    <property type="entry name" value="R3H"/>
    <property type="match status" value="1"/>
</dbReference>
<dbReference type="SMART" id="SM00393">
    <property type="entry name" value="R3H"/>
    <property type="match status" value="1"/>
</dbReference>
<dbReference type="InterPro" id="IPR001374">
    <property type="entry name" value="R3H_dom"/>
</dbReference>
<dbReference type="InterPro" id="IPR039247">
    <property type="entry name" value="KhpB"/>
</dbReference>
<dbReference type="PANTHER" id="PTHR35800">
    <property type="entry name" value="PROTEIN JAG"/>
    <property type="match status" value="1"/>
</dbReference>
<dbReference type="Proteomes" id="UP000229502">
    <property type="component" value="Unassembled WGS sequence"/>
</dbReference>
<dbReference type="PANTHER" id="PTHR35800:SF1">
    <property type="entry name" value="RNA-BINDING PROTEIN KHPB"/>
    <property type="match status" value="1"/>
</dbReference>
<feature type="domain" description="R3H" evidence="1">
    <location>
        <begin position="97"/>
        <end position="163"/>
    </location>
</feature>
<evidence type="ECO:0000259" key="1">
    <source>
        <dbReference type="PROSITE" id="PS51061"/>
    </source>
</evidence>
<comment type="caution">
    <text evidence="2">The sequence shown here is derived from an EMBL/GenBank/DDBJ whole genome shotgun (WGS) entry which is preliminary data.</text>
</comment>
<dbReference type="SUPFAM" id="SSF82708">
    <property type="entry name" value="R3H domain"/>
    <property type="match status" value="1"/>
</dbReference>
<dbReference type="EMBL" id="PEWZ01000080">
    <property type="protein sequence ID" value="PIU35123.1"/>
    <property type="molecule type" value="Genomic_DNA"/>
</dbReference>
<evidence type="ECO:0000313" key="3">
    <source>
        <dbReference type="Proteomes" id="UP000229502"/>
    </source>
</evidence>